<sequence>MARDRIKVRHYYEFRTVGRRLAENQIEALRRMSGRLRIGPTALVGDFTQENDPEFDAAWLMREYFDVFMFFDGAGTRHLTFRLPAALAPATRRFVVRAGEGSGVEAEVVGDDVFVRLAYCAFDGELGYLRETPEQWLDELTPLRDLMIEGDLSPLYLAWEMATRENDVAYPGEPSPREEDGEREPMPPALAALDRFLYPDVVYGSYGERNHEDPGRS</sequence>
<dbReference type="EMBL" id="BSEV01000035">
    <property type="protein sequence ID" value="GLK14712.1"/>
    <property type="molecule type" value="Genomic_DNA"/>
</dbReference>
<name>A0A9W6MHZ5_9ACTN</name>
<protein>
    <submittedName>
        <fullName evidence="2">Uncharacterized protein</fullName>
    </submittedName>
</protein>
<dbReference type="AlphaFoldDB" id="A0A9W6MHZ5"/>
<dbReference type="Proteomes" id="UP001143474">
    <property type="component" value="Unassembled WGS sequence"/>
</dbReference>
<evidence type="ECO:0000313" key="3">
    <source>
        <dbReference type="Proteomes" id="UP001143474"/>
    </source>
</evidence>
<reference evidence="2" key="1">
    <citation type="journal article" date="2014" name="Int. J. Syst. Evol. Microbiol.">
        <title>Complete genome sequence of Corynebacterium casei LMG S-19264T (=DSM 44701T), isolated from a smear-ripened cheese.</title>
        <authorList>
            <consortium name="US DOE Joint Genome Institute (JGI-PGF)"/>
            <person name="Walter F."/>
            <person name="Albersmeier A."/>
            <person name="Kalinowski J."/>
            <person name="Ruckert C."/>
        </authorList>
    </citation>
    <scope>NUCLEOTIDE SEQUENCE</scope>
    <source>
        <strain evidence="2">VKM Ac-2007</strain>
    </source>
</reference>
<evidence type="ECO:0000313" key="2">
    <source>
        <dbReference type="EMBL" id="GLK14712.1"/>
    </source>
</evidence>
<accession>A0A9W6MHZ5</accession>
<keyword evidence="3" id="KW-1185">Reference proteome</keyword>
<dbReference type="RefSeq" id="WP_271222939.1">
    <property type="nucleotide sequence ID" value="NZ_BAAAVD010000029.1"/>
</dbReference>
<evidence type="ECO:0000256" key="1">
    <source>
        <dbReference type="SAM" id="MobiDB-lite"/>
    </source>
</evidence>
<feature type="region of interest" description="Disordered" evidence="1">
    <location>
        <begin position="167"/>
        <end position="189"/>
    </location>
</feature>
<proteinExistence type="predicted"/>
<organism evidence="2 3">
    <name type="scientific">Streptosporangium carneum</name>
    <dbReference type="NCBI Taxonomy" id="47481"/>
    <lineage>
        <taxon>Bacteria</taxon>
        <taxon>Bacillati</taxon>
        <taxon>Actinomycetota</taxon>
        <taxon>Actinomycetes</taxon>
        <taxon>Streptosporangiales</taxon>
        <taxon>Streptosporangiaceae</taxon>
        <taxon>Streptosporangium</taxon>
    </lineage>
</organism>
<comment type="caution">
    <text evidence="2">The sequence shown here is derived from an EMBL/GenBank/DDBJ whole genome shotgun (WGS) entry which is preliminary data.</text>
</comment>
<feature type="compositionally biased region" description="Basic and acidic residues" evidence="1">
    <location>
        <begin position="175"/>
        <end position="185"/>
    </location>
</feature>
<gene>
    <name evidence="2" type="ORF">GCM10017600_81240</name>
</gene>
<reference evidence="2" key="2">
    <citation type="submission" date="2023-01" db="EMBL/GenBank/DDBJ databases">
        <authorList>
            <person name="Sun Q."/>
            <person name="Evtushenko L."/>
        </authorList>
    </citation>
    <scope>NUCLEOTIDE SEQUENCE</scope>
    <source>
        <strain evidence="2">VKM Ac-2007</strain>
    </source>
</reference>